<dbReference type="GO" id="GO:0005886">
    <property type="term" value="C:plasma membrane"/>
    <property type="evidence" value="ECO:0007669"/>
    <property type="project" value="UniProtKB-SubCell"/>
</dbReference>
<evidence type="ECO:0000256" key="8">
    <source>
        <dbReference type="ARBA" id="ARBA00023136"/>
    </source>
</evidence>
<proteinExistence type="inferred from homology"/>
<dbReference type="AlphaFoldDB" id="A0A2Z6T7L5"/>
<organism evidence="11 12">
    <name type="scientific">Lactobacillus rodentium</name>
    <dbReference type="NCBI Taxonomy" id="947835"/>
    <lineage>
        <taxon>Bacteria</taxon>
        <taxon>Bacillati</taxon>
        <taxon>Bacillota</taxon>
        <taxon>Bacilli</taxon>
        <taxon>Lactobacillales</taxon>
        <taxon>Lactobacillaceae</taxon>
        <taxon>Lactobacillus</taxon>
    </lineage>
</organism>
<dbReference type="GO" id="GO:0006508">
    <property type="term" value="P:proteolysis"/>
    <property type="evidence" value="ECO:0007669"/>
    <property type="project" value="UniProtKB-KW"/>
</dbReference>
<dbReference type="UniPathway" id="UPA00665"/>
<evidence type="ECO:0000313" key="11">
    <source>
        <dbReference type="EMBL" id="GBG05296.1"/>
    </source>
</evidence>
<comment type="pathway">
    <text evidence="9">Protein modification; lipoprotein biosynthesis (signal peptide cleavage).</text>
</comment>
<protein>
    <recommendedName>
        <fullName evidence="9">Lipoprotein signal peptidase</fullName>
        <ecNumber evidence="9">3.4.23.36</ecNumber>
    </recommendedName>
    <alternativeName>
        <fullName evidence="9">Prolipoprotein signal peptidase</fullName>
    </alternativeName>
    <alternativeName>
        <fullName evidence="9">Signal peptidase II</fullName>
        <shortName evidence="9">SPase II</shortName>
    </alternativeName>
</protein>
<keyword evidence="6 9" id="KW-0378">Hydrolase</keyword>
<accession>A0A2Z6T7L5</accession>
<keyword evidence="5 9" id="KW-0064">Aspartyl protease</keyword>
<dbReference type="InterPro" id="IPR001872">
    <property type="entry name" value="Peptidase_A8"/>
</dbReference>
<keyword evidence="12" id="KW-1185">Reference proteome</keyword>
<feature type="transmembrane region" description="Helical" evidence="9">
    <location>
        <begin position="127"/>
        <end position="149"/>
    </location>
</feature>
<dbReference type="GO" id="GO:0004190">
    <property type="term" value="F:aspartic-type endopeptidase activity"/>
    <property type="evidence" value="ECO:0007669"/>
    <property type="project" value="UniProtKB-UniRule"/>
</dbReference>
<evidence type="ECO:0000256" key="7">
    <source>
        <dbReference type="ARBA" id="ARBA00022989"/>
    </source>
</evidence>
<dbReference type="EMBL" id="BFBY01000010">
    <property type="protein sequence ID" value="GBG05296.1"/>
    <property type="molecule type" value="Genomic_DNA"/>
</dbReference>
<dbReference type="PANTHER" id="PTHR33695:SF1">
    <property type="entry name" value="LIPOPROTEIN SIGNAL PEPTIDASE"/>
    <property type="match status" value="1"/>
</dbReference>
<evidence type="ECO:0000256" key="2">
    <source>
        <dbReference type="ARBA" id="ARBA00022475"/>
    </source>
</evidence>
<comment type="caution">
    <text evidence="11">The sequence shown here is derived from an EMBL/GenBank/DDBJ whole genome shotgun (WGS) entry which is preliminary data.</text>
</comment>
<dbReference type="PANTHER" id="PTHR33695">
    <property type="entry name" value="LIPOPROTEIN SIGNAL PEPTIDASE"/>
    <property type="match status" value="1"/>
</dbReference>
<comment type="function">
    <text evidence="9">This protein specifically catalyzes the removal of signal peptides from prolipoproteins.</text>
</comment>
<feature type="transmembrane region" description="Helical" evidence="9">
    <location>
        <begin position="89"/>
        <end position="107"/>
    </location>
</feature>
<keyword evidence="8 9" id="KW-0472">Membrane</keyword>
<dbReference type="Proteomes" id="UP000257317">
    <property type="component" value="Unassembled WGS sequence"/>
</dbReference>
<sequence length="158" mass="18180">MKKSKQALYLLLSLIVVGIDQLIKFNVVRHLRVGESKTIIPNILSFYYLRNNGAAWNIFSGQMYFFYLISVIAIIAVLYFLFNPKYKSKTFDIGLALILGGIIGNFIDRVRLHYVVDMMQLDFINFNIFNFADSCITVGVILVFIYLLFIDGKDKKKA</sequence>
<comment type="caution">
    <text evidence="9">Lacks conserved residue(s) required for the propagation of feature annotation.</text>
</comment>
<dbReference type="Pfam" id="PF01252">
    <property type="entry name" value="Peptidase_A8"/>
    <property type="match status" value="1"/>
</dbReference>
<reference evidence="12" key="1">
    <citation type="submission" date="2018-03" db="EMBL/GenBank/DDBJ databases">
        <title>New taxa in the Lactobacillus gasseri group.</title>
        <authorList>
            <person name="Tanizawa Y."/>
            <person name="Tohno M."/>
            <person name="Endo A."/>
            <person name="Arita M."/>
        </authorList>
    </citation>
    <scope>NUCLEOTIDE SEQUENCE [LARGE SCALE GENOMIC DNA]</scope>
    <source>
        <strain evidence="12">DSM 24759</strain>
    </source>
</reference>
<dbReference type="NCBIfam" id="TIGR00077">
    <property type="entry name" value="lspA"/>
    <property type="match status" value="1"/>
</dbReference>
<dbReference type="EC" id="3.4.23.36" evidence="9"/>
<feature type="active site" evidence="9">
    <location>
        <position position="117"/>
    </location>
</feature>
<evidence type="ECO:0000256" key="5">
    <source>
        <dbReference type="ARBA" id="ARBA00022750"/>
    </source>
</evidence>
<comment type="catalytic activity">
    <reaction evidence="9">
        <text>Release of signal peptides from bacterial membrane prolipoproteins. Hydrolyzes -Xaa-Yaa-Zaa-|-(S,diacylglyceryl)Cys-, in which Xaa is hydrophobic (preferably Leu), and Yaa (Ala or Ser) and Zaa (Gly or Ala) have small, neutral side chains.</text>
        <dbReference type="EC" id="3.4.23.36"/>
    </reaction>
</comment>
<keyword evidence="11" id="KW-0449">Lipoprotein</keyword>
<feature type="active site" evidence="9">
    <location>
        <position position="133"/>
    </location>
</feature>
<dbReference type="OrthoDB" id="9810259at2"/>
<gene>
    <name evidence="9 11" type="primary">lspA</name>
    <name evidence="11" type="ORF">LrDSM24759_12100</name>
</gene>
<feature type="transmembrane region" description="Helical" evidence="9">
    <location>
        <begin position="64"/>
        <end position="82"/>
    </location>
</feature>
<dbReference type="RefSeq" id="WP_117118626.1">
    <property type="nucleotide sequence ID" value="NZ_BFBY01000010.1"/>
</dbReference>
<keyword evidence="7 9" id="KW-1133">Transmembrane helix</keyword>
<evidence type="ECO:0000256" key="4">
    <source>
        <dbReference type="ARBA" id="ARBA00022692"/>
    </source>
</evidence>
<evidence type="ECO:0000256" key="9">
    <source>
        <dbReference type="HAMAP-Rule" id="MF_00161"/>
    </source>
</evidence>
<comment type="subcellular location">
    <subcellularLocation>
        <location evidence="9">Cell membrane</location>
        <topology evidence="9">Multi-pass membrane protein</topology>
    </subcellularLocation>
</comment>
<evidence type="ECO:0000256" key="6">
    <source>
        <dbReference type="ARBA" id="ARBA00022801"/>
    </source>
</evidence>
<keyword evidence="3 9" id="KW-0645">Protease</keyword>
<evidence type="ECO:0000256" key="10">
    <source>
        <dbReference type="RuleBase" id="RU004181"/>
    </source>
</evidence>
<name>A0A2Z6T7L5_9LACO</name>
<dbReference type="HAMAP" id="MF_00161">
    <property type="entry name" value="LspA"/>
    <property type="match status" value="1"/>
</dbReference>
<evidence type="ECO:0000256" key="3">
    <source>
        <dbReference type="ARBA" id="ARBA00022670"/>
    </source>
</evidence>
<keyword evidence="2 9" id="KW-1003">Cell membrane</keyword>
<dbReference type="PRINTS" id="PR00781">
    <property type="entry name" value="LIPOSIGPTASE"/>
</dbReference>
<comment type="similarity">
    <text evidence="1 9 10">Belongs to the peptidase A8 family.</text>
</comment>
<keyword evidence="4 9" id="KW-0812">Transmembrane</keyword>
<evidence type="ECO:0000256" key="1">
    <source>
        <dbReference type="ARBA" id="ARBA00006139"/>
    </source>
</evidence>
<evidence type="ECO:0000313" key="12">
    <source>
        <dbReference type="Proteomes" id="UP000257317"/>
    </source>
</evidence>